<proteinExistence type="predicted"/>
<dbReference type="InterPro" id="IPR022755">
    <property type="entry name" value="Znf_C2H2_jaz"/>
</dbReference>
<evidence type="ECO:0000313" key="6">
    <source>
        <dbReference type="Proteomes" id="UP000016927"/>
    </source>
</evidence>
<dbReference type="Pfam" id="PF12171">
    <property type="entry name" value="zf-C2H2_jaz"/>
    <property type="match status" value="1"/>
</dbReference>
<dbReference type="EMBL" id="KB908938">
    <property type="protein sequence ID" value="EOB14315.1"/>
    <property type="molecule type" value="Genomic_DNA"/>
</dbReference>
<dbReference type="InterPro" id="IPR036236">
    <property type="entry name" value="Znf_C2H2_sf"/>
</dbReference>
<evidence type="ECO:0000256" key="2">
    <source>
        <dbReference type="ARBA" id="ARBA00022771"/>
    </source>
</evidence>
<name>R0MJC7_NOSB1</name>
<organism evidence="5 6">
    <name type="scientific">Nosema bombycis (strain CQ1 / CVCC 102059)</name>
    <name type="common">Microsporidian parasite</name>
    <name type="synonym">Pebrine of silkworm</name>
    <dbReference type="NCBI Taxonomy" id="578461"/>
    <lineage>
        <taxon>Eukaryota</taxon>
        <taxon>Fungi</taxon>
        <taxon>Fungi incertae sedis</taxon>
        <taxon>Microsporidia</taxon>
        <taxon>Nosematidae</taxon>
        <taxon>Nosema</taxon>
    </lineage>
</organism>
<evidence type="ECO:0000256" key="3">
    <source>
        <dbReference type="ARBA" id="ARBA00022833"/>
    </source>
</evidence>
<dbReference type="SUPFAM" id="SSF57667">
    <property type="entry name" value="beta-beta-alpha zinc fingers"/>
    <property type="match status" value="1"/>
</dbReference>
<evidence type="ECO:0000256" key="1">
    <source>
        <dbReference type="ARBA" id="ARBA00022723"/>
    </source>
</evidence>
<dbReference type="HOGENOM" id="CLU_2027380_0_0_1"/>
<dbReference type="Proteomes" id="UP000016927">
    <property type="component" value="Unassembled WGS sequence"/>
</dbReference>
<gene>
    <name evidence="5" type="ORF">NBO_30g0009</name>
</gene>
<dbReference type="VEuPathDB" id="MicrosporidiaDB:NBO_30g0009"/>
<dbReference type="AlphaFoldDB" id="R0MJC7"/>
<keyword evidence="2" id="KW-0863">Zinc-finger</keyword>
<feature type="domain" description="Zinc finger double-stranded RNA binding" evidence="4">
    <location>
        <begin position="3"/>
        <end position="27"/>
    </location>
</feature>
<keyword evidence="6" id="KW-1185">Reference proteome</keyword>
<sequence>MIFCLLCKKNLKNKNAWIAHENTDKHKENFSSSDLKTIFRINFISLIYKYNEFKDIVSIYKEFLQKYNLSFKMAGYKNLEEINLAENVAIRREGGIVYVKGFGNYFDEKREFKIEIKFNNLI</sequence>
<dbReference type="OrthoDB" id="2199211at2759"/>
<keyword evidence="3" id="KW-0862">Zinc</keyword>
<dbReference type="GO" id="GO:0008270">
    <property type="term" value="F:zinc ion binding"/>
    <property type="evidence" value="ECO:0007669"/>
    <property type="project" value="UniProtKB-KW"/>
</dbReference>
<dbReference type="OMA" id="NEATECV"/>
<evidence type="ECO:0000313" key="5">
    <source>
        <dbReference type="EMBL" id="EOB14315.1"/>
    </source>
</evidence>
<protein>
    <submittedName>
        <fullName evidence="5">Zinc finger, C2H2-type</fullName>
    </submittedName>
</protein>
<reference evidence="5 6" key="1">
    <citation type="journal article" date="2013" name="BMC Genomics">
        <title>Comparative genomics of parasitic silkworm microsporidia reveal an association between genome expansion and host adaptation.</title>
        <authorList>
            <person name="Pan G."/>
            <person name="Xu J."/>
            <person name="Li T."/>
            <person name="Xia Q."/>
            <person name="Liu S.L."/>
            <person name="Zhang G."/>
            <person name="Li S."/>
            <person name="Li C."/>
            <person name="Liu H."/>
            <person name="Yang L."/>
            <person name="Liu T."/>
            <person name="Zhang X."/>
            <person name="Wu Z."/>
            <person name="Fan W."/>
            <person name="Dang X."/>
            <person name="Xiang H."/>
            <person name="Tao M."/>
            <person name="Li Y."/>
            <person name="Hu J."/>
            <person name="Li Z."/>
            <person name="Lin L."/>
            <person name="Luo J."/>
            <person name="Geng L."/>
            <person name="Wang L."/>
            <person name="Long M."/>
            <person name="Wan Y."/>
            <person name="He N."/>
            <person name="Zhang Z."/>
            <person name="Lu C."/>
            <person name="Keeling P.J."/>
            <person name="Wang J."/>
            <person name="Xiang Z."/>
            <person name="Zhou Z."/>
        </authorList>
    </citation>
    <scope>NUCLEOTIDE SEQUENCE [LARGE SCALE GENOMIC DNA]</scope>
    <source>
        <strain evidence="6">CQ1 / CVCC 102059</strain>
    </source>
</reference>
<accession>R0MJC7</accession>
<evidence type="ECO:0000259" key="4">
    <source>
        <dbReference type="Pfam" id="PF12171"/>
    </source>
</evidence>
<keyword evidence="1" id="KW-0479">Metal-binding</keyword>